<gene>
    <name evidence="3" type="ORF">PAHAL_5G180200</name>
</gene>
<sequence length="60" mass="6265">MGPQAPVLAVFLAAALLCLGAAAALPRSVAGRFAMEGLTVDKGIDHFLVLTAAFVMYIFR</sequence>
<dbReference type="InterPro" id="IPR009424">
    <property type="entry name" value="AGP16/20/22/41"/>
</dbReference>
<dbReference type="EMBL" id="CM008050">
    <property type="protein sequence ID" value="PAN28825.1"/>
    <property type="molecule type" value="Genomic_DNA"/>
</dbReference>
<feature type="chain" id="PRO_5015620787" evidence="2">
    <location>
        <begin position="25"/>
        <end position="60"/>
    </location>
</feature>
<reference evidence="3" key="1">
    <citation type="submission" date="2018-04" db="EMBL/GenBank/DDBJ databases">
        <title>WGS assembly of Panicum hallii.</title>
        <authorList>
            <person name="Lovell J."/>
            <person name="Jenkins J."/>
            <person name="Lowry D."/>
            <person name="Mamidi S."/>
            <person name="Sreedasyam A."/>
            <person name="Weng X."/>
            <person name="Barry K."/>
            <person name="Bonette J."/>
            <person name="Campitelli B."/>
            <person name="Daum C."/>
            <person name="Gordon S."/>
            <person name="Gould B."/>
            <person name="Lipzen A."/>
            <person name="Macqueen A."/>
            <person name="Palacio-Mejia J."/>
            <person name="Plott C."/>
            <person name="Shakirov E."/>
            <person name="Shu S."/>
            <person name="Yoshinaga Y."/>
            <person name="Zane M."/>
            <person name="Rokhsar D."/>
            <person name="Grimwood J."/>
            <person name="Schmutz J."/>
            <person name="Juenger T."/>
        </authorList>
    </citation>
    <scope>NUCLEOTIDE SEQUENCE [LARGE SCALE GENOMIC DNA]</scope>
    <source>
        <strain evidence="3">FIL2</strain>
    </source>
</reference>
<dbReference type="Pfam" id="PF06376">
    <property type="entry name" value="AGP"/>
    <property type="match status" value="1"/>
</dbReference>
<keyword evidence="1" id="KW-0812">Transmembrane</keyword>
<keyword evidence="1" id="KW-1133">Transmembrane helix</keyword>
<dbReference type="AlphaFoldDB" id="A0A2S3HS82"/>
<keyword evidence="2" id="KW-0732">Signal</keyword>
<evidence type="ECO:0000256" key="2">
    <source>
        <dbReference type="SAM" id="SignalP"/>
    </source>
</evidence>
<accession>A0A2S3HS82</accession>
<protein>
    <submittedName>
        <fullName evidence="3">Uncharacterized protein</fullName>
    </submittedName>
</protein>
<feature type="transmembrane region" description="Helical" evidence="1">
    <location>
        <begin position="43"/>
        <end position="59"/>
    </location>
</feature>
<evidence type="ECO:0000256" key="1">
    <source>
        <dbReference type="SAM" id="Phobius"/>
    </source>
</evidence>
<keyword evidence="1" id="KW-0472">Membrane</keyword>
<dbReference type="Proteomes" id="UP000243499">
    <property type="component" value="Chromosome 5"/>
</dbReference>
<evidence type="ECO:0000313" key="3">
    <source>
        <dbReference type="EMBL" id="PAN28825.1"/>
    </source>
</evidence>
<dbReference type="Gramene" id="PAN28825">
    <property type="protein sequence ID" value="PAN28825"/>
    <property type="gene ID" value="PAHAL_5G180200"/>
</dbReference>
<feature type="signal peptide" evidence="2">
    <location>
        <begin position="1"/>
        <end position="24"/>
    </location>
</feature>
<proteinExistence type="predicted"/>
<name>A0A2S3HS82_9POAL</name>
<organism evidence="3">
    <name type="scientific">Panicum hallii</name>
    <dbReference type="NCBI Taxonomy" id="206008"/>
    <lineage>
        <taxon>Eukaryota</taxon>
        <taxon>Viridiplantae</taxon>
        <taxon>Streptophyta</taxon>
        <taxon>Embryophyta</taxon>
        <taxon>Tracheophyta</taxon>
        <taxon>Spermatophyta</taxon>
        <taxon>Magnoliopsida</taxon>
        <taxon>Liliopsida</taxon>
        <taxon>Poales</taxon>
        <taxon>Poaceae</taxon>
        <taxon>PACMAD clade</taxon>
        <taxon>Panicoideae</taxon>
        <taxon>Panicodae</taxon>
        <taxon>Paniceae</taxon>
        <taxon>Panicinae</taxon>
        <taxon>Panicum</taxon>
        <taxon>Panicum sect. Panicum</taxon>
    </lineage>
</organism>